<accession>A0A067PU97</accession>
<organism evidence="1 2">
    <name type="scientific">Jaapia argillacea MUCL 33604</name>
    <dbReference type="NCBI Taxonomy" id="933084"/>
    <lineage>
        <taxon>Eukaryota</taxon>
        <taxon>Fungi</taxon>
        <taxon>Dikarya</taxon>
        <taxon>Basidiomycota</taxon>
        <taxon>Agaricomycotina</taxon>
        <taxon>Agaricomycetes</taxon>
        <taxon>Agaricomycetidae</taxon>
        <taxon>Jaapiales</taxon>
        <taxon>Jaapiaceae</taxon>
        <taxon>Jaapia</taxon>
    </lineage>
</organism>
<dbReference type="AlphaFoldDB" id="A0A067PU97"/>
<dbReference type="STRING" id="933084.A0A067PU97"/>
<gene>
    <name evidence="1" type="ORF">JAAARDRAFT_47402</name>
</gene>
<proteinExistence type="predicted"/>
<name>A0A067PU97_9AGAM</name>
<evidence type="ECO:0000313" key="1">
    <source>
        <dbReference type="EMBL" id="KDQ57410.1"/>
    </source>
</evidence>
<evidence type="ECO:0008006" key="3">
    <source>
        <dbReference type="Google" id="ProtNLM"/>
    </source>
</evidence>
<protein>
    <recommendedName>
        <fullName evidence="3">Aminoglycoside phosphotransferase domain-containing protein</fullName>
    </recommendedName>
</protein>
<dbReference type="InParanoid" id="A0A067PU97"/>
<reference evidence="2" key="1">
    <citation type="journal article" date="2014" name="Proc. Natl. Acad. Sci. U.S.A.">
        <title>Extensive sampling of basidiomycete genomes demonstrates inadequacy of the white-rot/brown-rot paradigm for wood decay fungi.</title>
        <authorList>
            <person name="Riley R."/>
            <person name="Salamov A.A."/>
            <person name="Brown D.W."/>
            <person name="Nagy L.G."/>
            <person name="Floudas D."/>
            <person name="Held B.W."/>
            <person name="Levasseur A."/>
            <person name="Lombard V."/>
            <person name="Morin E."/>
            <person name="Otillar R."/>
            <person name="Lindquist E.A."/>
            <person name="Sun H."/>
            <person name="LaButti K.M."/>
            <person name="Schmutz J."/>
            <person name="Jabbour D."/>
            <person name="Luo H."/>
            <person name="Baker S.E."/>
            <person name="Pisabarro A.G."/>
            <person name="Walton J.D."/>
            <person name="Blanchette R.A."/>
            <person name="Henrissat B."/>
            <person name="Martin F."/>
            <person name="Cullen D."/>
            <person name="Hibbett D.S."/>
            <person name="Grigoriev I.V."/>
        </authorList>
    </citation>
    <scope>NUCLEOTIDE SEQUENCE [LARGE SCALE GENOMIC DNA]</scope>
    <source>
        <strain evidence="2">MUCL 33604</strain>
    </source>
</reference>
<dbReference type="Proteomes" id="UP000027265">
    <property type="component" value="Unassembled WGS sequence"/>
</dbReference>
<dbReference type="HOGENOM" id="CLU_057554_1_0_1"/>
<dbReference type="OrthoDB" id="3250044at2759"/>
<evidence type="ECO:0000313" key="2">
    <source>
        <dbReference type="Proteomes" id="UP000027265"/>
    </source>
</evidence>
<sequence length="310" mass="34474">MSKIKFDIVADNKPNSLPSAEEIIQQCNTHALANVNSTSYKRGVSLVDESKDGPPYAWVKYDRSITMAEARTQHYVAQVVNGDDDAAVVRVPYVYLSFESHGWGYIVMEFIDGVICSDADARLVAAAVQFLVTIQGPTTQPGPIGGGPICHDFFIDRESSLTYSSVGLLEKHINGILKHEGRRHVVSLGPEVEEYGLRLCLSDMNRNNFIKDRKNKIVALDFGASCFLPVSFFDFALCNLDCFTHLLHTRIPRPKSKQLEALFVASFSLVPYGTNKIGEHISSLSLFLGRRRDFNVYRTGVPPELKEAAK</sequence>
<dbReference type="SUPFAM" id="SSF56112">
    <property type="entry name" value="Protein kinase-like (PK-like)"/>
    <property type="match status" value="1"/>
</dbReference>
<keyword evidence="2" id="KW-1185">Reference proteome</keyword>
<dbReference type="EMBL" id="KL197719">
    <property type="protein sequence ID" value="KDQ57410.1"/>
    <property type="molecule type" value="Genomic_DNA"/>
</dbReference>
<dbReference type="InterPro" id="IPR011009">
    <property type="entry name" value="Kinase-like_dom_sf"/>
</dbReference>